<comment type="similarity">
    <text evidence="1">Belongs to the peptidase C14B family.</text>
</comment>
<evidence type="ECO:0000256" key="2">
    <source>
        <dbReference type="SAM" id="MobiDB-lite"/>
    </source>
</evidence>
<dbReference type="PANTHER" id="PTHR48104:SF30">
    <property type="entry name" value="METACASPASE-1"/>
    <property type="match status" value="1"/>
</dbReference>
<evidence type="ECO:0000256" key="1">
    <source>
        <dbReference type="ARBA" id="ARBA00009005"/>
    </source>
</evidence>
<name>A0AAW0CH26_9AGAR</name>
<feature type="compositionally biased region" description="Low complexity" evidence="2">
    <location>
        <begin position="249"/>
        <end position="260"/>
    </location>
</feature>
<keyword evidence="4" id="KW-1185">Reference proteome</keyword>
<feature type="region of interest" description="Disordered" evidence="2">
    <location>
        <begin position="244"/>
        <end position="290"/>
    </location>
</feature>
<dbReference type="InterPro" id="IPR050452">
    <property type="entry name" value="Metacaspase"/>
</dbReference>
<dbReference type="PANTHER" id="PTHR48104">
    <property type="entry name" value="METACASPASE-4"/>
    <property type="match status" value="1"/>
</dbReference>
<sequence>MASGVPTRKAPSIWELPFINLPRHNVGSSRSLSPPRSAGKKRALLVGVRSSNISGSSEPRDAHSDIYKMRNLLVNVLDFKLSEIVILVDDGVEEHRHLQPTHDNILAAISRLIQDVKEGDQLYFQYAGQCTQIPNAKFDPIAGDEFDECLVTLDGQFITDTDLHNALVRPLPSGSKLIAVLDLYNSSDPRHLAGGAFKFRTITQRTRRRFGLLRRNAMLSDVARPTASPFQIYALSARAPIRQSGSTDLPSSLAPSSSSSIFMHRGPRSGTHTTRGTTSRPGSLSRLRNRSKWPGRRLGLRVSMPPCENIDELENEALHGELWILSDDQAMRCESPEAVDAGHQMLDEPSTIPDDEDTHVGADVIALASCRDARQEGENGSSLTSQLIAILESDPYLSFMDLRERLFPRDWTKQILEQQYQRHLPLRRTASFPLLVWPSQALPARSATLPNGRYDMYGFEGPELASSRPSDMNQLWHN</sequence>
<dbReference type="AlphaFoldDB" id="A0AAW0CH26"/>
<comment type="caution">
    <text evidence="3">The sequence shown here is derived from an EMBL/GenBank/DDBJ whole genome shotgun (WGS) entry which is preliminary data.</text>
</comment>
<evidence type="ECO:0000313" key="4">
    <source>
        <dbReference type="Proteomes" id="UP001362999"/>
    </source>
</evidence>
<organism evidence="3 4">
    <name type="scientific">Favolaschia claudopus</name>
    <dbReference type="NCBI Taxonomy" id="2862362"/>
    <lineage>
        <taxon>Eukaryota</taxon>
        <taxon>Fungi</taxon>
        <taxon>Dikarya</taxon>
        <taxon>Basidiomycota</taxon>
        <taxon>Agaricomycotina</taxon>
        <taxon>Agaricomycetes</taxon>
        <taxon>Agaricomycetidae</taxon>
        <taxon>Agaricales</taxon>
        <taxon>Marasmiineae</taxon>
        <taxon>Mycenaceae</taxon>
        <taxon>Favolaschia</taxon>
    </lineage>
</organism>
<dbReference type="GO" id="GO:0006508">
    <property type="term" value="P:proteolysis"/>
    <property type="evidence" value="ECO:0007669"/>
    <property type="project" value="TreeGrafter"/>
</dbReference>
<reference evidence="3 4" key="1">
    <citation type="journal article" date="2024" name="J Genomics">
        <title>Draft genome sequencing and assembly of Favolaschia claudopus CIRM-BRFM 2984 isolated from oak limbs.</title>
        <authorList>
            <person name="Navarro D."/>
            <person name="Drula E."/>
            <person name="Chaduli D."/>
            <person name="Cazenave R."/>
            <person name="Ahrendt S."/>
            <person name="Wang J."/>
            <person name="Lipzen A."/>
            <person name="Daum C."/>
            <person name="Barry K."/>
            <person name="Grigoriev I.V."/>
            <person name="Favel A."/>
            <person name="Rosso M.N."/>
            <person name="Martin F."/>
        </authorList>
    </citation>
    <scope>NUCLEOTIDE SEQUENCE [LARGE SCALE GENOMIC DNA]</scope>
    <source>
        <strain evidence="3 4">CIRM-BRFM 2984</strain>
    </source>
</reference>
<dbReference type="GO" id="GO:0005737">
    <property type="term" value="C:cytoplasm"/>
    <property type="evidence" value="ECO:0007669"/>
    <property type="project" value="TreeGrafter"/>
</dbReference>
<dbReference type="Proteomes" id="UP001362999">
    <property type="component" value="Unassembled WGS sequence"/>
</dbReference>
<accession>A0AAW0CH26</accession>
<dbReference type="GO" id="GO:0004197">
    <property type="term" value="F:cysteine-type endopeptidase activity"/>
    <property type="evidence" value="ECO:0007669"/>
    <property type="project" value="TreeGrafter"/>
</dbReference>
<feature type="compositionally biased region" description="Low complexity" evidence="2">
    <location>
        <begin position="268"/>
        <end position="286"/>
    </location>
</feature>
<proteinExistence type="inferred from homology"/>
<protein>
    <submittedName>
        <fullName evidence="3">Caspase domain-containing protein</fullName>
    </submittedName>
</protein>
<dbReference type="EMBL" id="JAWWNJ010000017">
    <property type="protein sequence ID" value="KAK7038299.1"/>
    <property type="molecule type" value="Genomic_DNA"/>
</dbReference>
<evidence type="ECO:0000313" key="3">
    <source>
        <dbReference type="EMBL" id="KAK7038299.1"/>
    </source>
</evidence>
<dbReference type="Gene3D" id="3.40.50.12660">
    <property type="match status" value="1"/>
</dbReference>
<gene>
    <name evidence="3" type="ORF">R3P38DRAFT_3182392</name>
</gene>